<accession>A0A8J3NIE2</accession>
<evidence type="ECO:0000313" key="3">
    <source>
        <dbReference type="Proteomes" id="UP000601223"/>
    </source>
</evidence>
<dbReference type="EMBL" id="BONF01000010">
    <property type="protein sequence ID" value="GIF80758.1"/>
    <property type="molecule type" value="Genomic_DNA"/>
</dbReference>
<dbReference type="RefSeq" id="WP_203744656.1">
    <property type="nucleotide sequence ID" value="NZ_BONF01000010.1"/>
</dbReference>
<gene>
    <name evidence="2" type="ORF">Cba03nite_21070</name>
</gene>
<organism evidence="2 3">
    <name type="scientific">Catellatospora bangladeshensis</name>
    <dbReference type="NCBI Taxonomy" id="310355"/>
    <lineage>
        <taxon>Bacteria</taxon>
        <taxon>Bacillati</taxon>
        <taxon>Actinomycetota</taxon>
        <taxon>Actinomycetes</taxon>
        <taxon>Micromonosporales</taxon>
        <taxon>Micromonosporaceae</taxon>
        <taxon>Catellatospora</taxon>
    </lineage>
</organism>
<dbReference type="Proteomes" id="UP000601223">
    <property type="component" value="Unassembled WGS sequence"/>
</dbReference>
<dbReference type="CDD" id="cd07043">
    <property type="entry name" value="STAS_anti-anti-sigma_factors"/>
    <property type="match status" value="1"/>
</dbReference>
<name>A0A8J3NIE2_9ACTN</name>
<dbReference type="PROSITE" id="PS50801">
    <property type="entry name" value="STAS"/>
    <property type="match status" value="1"/>
</dbReference>
<dbReference type="Pfam" id="PF13466">
    <property type="entry name" value="STAS_2"/>
    <property type="match status" value="1"/>
</dbReference>
<dbReference type="InterPro" id="IPR002645">
    <property type="entry name" value="STAS_dom"/>
</dbReference>
<feature type="domain" description="STAS" evidence="1">
    <location>
        <begin position="5"/>
        <end position="97"/>
    </location>
</feature>
<keyword evidence="3" id="KW-1185">Reference proteome</keyword>
<comment type="caution">
    <text evidence="2">The sequence shown here is derived from an EMBL/GenBank/DDBJ whole genome shotgun (WGS) entry which is preliminary data.</text>
</comment>
<protein>
    <recommendedName>
        <fullName evidence="1">STAS domain-containing protein</fullName>
    </recommendedName>
</protein>
<sequence length="151" mass="16340">MAEDLQLRLAGRPSPVQLTAAGALHADNAHRLPKFLVSLLRTRRVGAVRLDLRAVRRIDDVGVAAVVLCGREAARRGIPFTLDGCSRVVAASLRAYGAGHLLPARPRRGMPLRAPHTGTVCPGAAPDGRRLPPAPAVPFGRSWLQWPCRWR</sequence>
<dbReference type="InterPro" id="IPR036513">
    <property type="entry name" value="STAS_dom_sf"/>
</dbReference>
<evidence type="ECO:0000313" key="2">
    <source>
        <dbReference type="EMBL" id="GIF80758.1"/>
    </source>
</evidence>
<proteinExistence type="predicted"/>
<dbReference type="InterPro" id="IPR058548">
    <property type="entry name" value="MlaB-like_STAS"/>
</dbReference>
<reference evidence="2 3" key="1">
    <citation type="submission" date="2021-01" db="EMBL/GenBank/DDBJ databases">
        <title>Whole genome shotgun sequence of Catellatospora bangladeshensis NBRC 107357.</title>
        <authorList>
            <person name="Komaki H."/>
            <person name="Tamura T."/>
        </authorList>
    </citation>
    <scope>NUCLEOTIDE SEQUENCE [LARGE SCALE GENOMIC DNA]</scope>
    <source>
        <strain evidence="2 3">NBRC 107357</strain>
    </source>
</reference>
<dbReference type="Gene3D" id="3.30.750.24">
    <property type="entry name" value="STAS domain"/>
    <property type="match status" value="1"/>
</dbReference>
<dbReference type="AlphaFoldDB" id="A0A8J3NIE2"/>
<dbReference type="SUPFAM" id="SSF52091">
    <property type="entry name" value="SpoIIaa-like"/>
    <property type="match status" value="1"/>
</dbReference>
<evidence type="ECO:0000259" key="1">
    <source>
        <dbReference type="PROSITE" id="PS50801"/>
    </source>
</evidence>